<evidence type="ECO:0000256" key="1">
    <source>
        <dbReference type="SAM" id="Phobius"/>
    </source>
</evidence>
<evidence type="ECO:0000313" key="2">
    <source>
        <dbReference type="EMBL" id="KAE9272836.1"/>
    </source>
</evidence>
<accession>A0A6G0Q6V0</accession>
<keyword evidence="1" id="KW-0472">Membrane</keyword>
<feature type="transmembrane region" description="Helical" evidence="1">
    <location>
        <begin position="12"/>
        <end position="36"/>
    </location>
</feature>
<dbReference type="EMBL" id="QXFY01005308">
    <property type="protein sequence ID" value="KAE9272836.1"/>
    <property type="molecule type" value="Genomic_DNA"/>
</dbReference>
<proteinExistence type="predicted"/>
<gene>
    <name evidence="2" type="ORF">PF008_g29998</name>
</gene>
<evidence type="ECO:0000313" key="3">
    <source>
        <dbReference type="Proteomes" id="UP000486351"/>
    </source>
</evidence>
<dbReference type="AlphaFoldDB" id="A0A6G0Q6V0"/>
<comment type="caution">
    <text evidence="2">The sequence shown here is derived from an EMBL/GenBank/DDBJ whole genome shotgun (WGS) entry which is preliminary data.</text>
</comment>
<protein>
    <submittedName>
        <fullName evidence="2">Uncharacterized protein</fullName>
    </submittedName>
</protein>
<keyword evidence="1" id="KW-0812">Transmembrane</keyword>
<name>A0A6G0Q6V0_9STRA</name>
<organism evidence="2 3">
    <name type="scientific">Phytophthora fragariae</name>
    <dbReference type="NCBI Taxonomy" id="53985"/>
    <lineage>
        <taxon>Eukaryota</taxon>
        <taxon>Sar</taxon>
        <taxon>Stramenopiles</taxon>
        <taxon>Oomycota</taxon>
        <taxon>Peronosporomycetes</taxon>
        <taxon>Peronosporales</taxon>
        <taxon>Peronosporaceae</taxon>
        <taxon>Phytophthora</taxon>
    </lineage>
</organism>
<dbReference type="Proteomes" id="UP000486351">
    <property type="component" value="Unassembled WGS sequence"/>
</dbReference>
<keyword evidence="1" id="KW-1133">Transmembrane helix</keyword>
<sequence length="104" mass="11682">MGQEPRQPVASSVWSAVLVVALALVALWLCIAVVVVRCGFGGDLSVAQGNNTDVDSDVELLIGVWLSRRVRSRRITNAWLRSCAKRRRARVDKRIGWIEWRDHS</sequence>
<reference evidence="2 3" key="1">
    <citation type="submission" date="2018-09" db="EMBL/GenBank/DDBJ databases">
        <title>Genomic investigation of the strawberry pathogen Phytophthora fragariae indicates pathogenicity is determined by transcriptional variation in three key races.</title>
        <authorList>
            <person name="Adams T.M."/>
            <person name="Armitage A.D."/>
            <person name="Sobczyk M.K."/>
            <person name="Bates H.J."/>
            <person name="Dunwell J.M."/>
            <person name="Nellist C.F."/>
            <person name="Harrison R.J."/>
        </authorList>
    </citation>
    <scope>NUCLEOTIDE SEQUENCE [LARGE SCALE GENOMIC DNA]</scope>
    <source>
        <strain evidence="2 3">NOV-77</strain>
    </source>
</reference>